<reference evidence="1" key="1">
    <citation type="submission" date="2014-09" db="EMBL/GenBank/DDBJ databases">
        <authorList>
            <person name="Magalhaes I.L.F."/>
            <person name="Oliveira U."/>
            <person name="Santos F.R."/>
            <person name="Vidigal T.H.D.A."/>
            <person name="Brescovit A.D."/>
            <person name="Santos A.J."/>
        </authorList>
    </citation>
    <scope>NUCLEOTIDE SEQUENCE</scope>
    <source>
        <tissue evidence="1">Shoot tissue taken approximately 20 cm above the soil surface</tissue>
    </source>
</reference>
<dbReference type="AlphaFoldDB" id="A0A0A8XTC0"/>
<protein>
    <submittedName>
        <fullName evidence="1">Uncharacterized protein</fullName>
    </submittedName>
</protein>
<name>A0A0A8XTC0_ARUDO</name>
<accession>A0A0A8XTC0</accession>
<reference evidence="1" key="2">
    <citation type="journal article" date="2015" name="Data Brief">
        <title>Shoot transcriptome of the giant reed, Arundo donax.</title>
        <authorList>
            <person name="Barrero R.A."/>
            <person name="Guerrero F.D."/>
            <person name="Moolhuijzen P."/>
            <person name="Goolsby J.A."/>
            <person name="Tidwell J."/>
            <person name="Bellgard S.E."/>
            <person name="Bellgard M.I."/>
        </authorList>
    </citation>
    <scope>NUCLEOTIDE SEQUENCE</scope>
    <source>
        <tissue evidence="1">Shoot tissue taken approximately 20 cm above the soil surface</tissue>
    </source>
</reference>
<proteinExistence type="predicted"/>
<evidence type="ECO:0000313" key="1">
    <source>
        <dbReference type="EMBL" id="JAD14972.1"/>
    </source>
</evidence>
<sequence length="113" mass="12933">MNGFMTMHSLRNPENISEMLNLSTRIYPPYNNFSEQLKTMREYHDGLKLKTTLAQSVTEVEQAPRFPYIYSRRKLRRSLDIADSVKSSTMVEDTVSSNVLAGTVNMKANAIKL</sequence>
<dbReference type="EMBL" id="GBRH01282923">
    <property type="protein sequence ID" value="JAD14972.1"/>
    <property type="molecule type" value="Transcribed_RNA"/>
</dbReference>
<organism evidence="1">
    <name type="scientific">Arundo donax</name>
    <name type="common">Giant reed</name>
    <name type="synonym">Donax arundinaceus</name>
    <dbReference type="NCBI Taxonomy" id="35708"/>
    <lineage>
        <taxon>Eukaryota</taxon>
        <taxon>Viridiplantae</taxon>
        <taxon>Streptophyta</taxon>
        <taxon>Embryophyta</taxon>
        <taxon>Tracheophyta</taxon>
        <taxon>Spermatophyta</taxon>
        <taxon>Magnoliopsida</taxon>
        <taxon>Liliopsida</taxon>
        <taxon>Poales</taxon>
        <taxon>Poaceae</taxon>
        <taxon>PACMAD clade</taxon>
        <taxon>Arundinoideae</taxon>
        <taxon>Arundineae</taxon>
        <taxon>Arundo</taxon>
    </lineage>
</organism>